<name>A0AA38H6Z1_9TREE</name>
<evidence type="ECO:0000313" key="2">
    <source>
        <dbReference type="Proteomes" id="UP001164286"/>
    </source>
</evidence>
<evidence type="ECO:0000313" key="1">
    <source>
        <dbReference type="EMBL" id="KAI9633814.1"/>
    </source>
</evidence>
<sequence length="554" mass="61160">MSGQARRTLKRAAKRRDAKREAAFYNPLPPLPGTPRTAAQDVYQIGELRRRILSFCEAKHLTSFIRAEKGCMGDVAGVMYYSMERDKVEGALSESTERDQLYRACITEITVFRPVQTLASYLGQLDTLIPSLRIRFRNARRVIFGCHRTAQGQDSLVVHLEPHAIISAAHTADYLFTHTVSLSTELPPAFIRPIAAPPGWTLRYRFDLVIGEAVGAKSAAGLAWLKNLRDNASLGNIHHLASLGQLEVSIEDLAGLYDKQAALGYRRNDRIVTIHANHATQFTLPRFKSSAAVARASLTYLSLAAGYRGEQAGLGIDDLHPFLALVRESLPNLTTLQLSVTGIEHTETASRQSLHPDILSESGSIGRFTIFCAPYSGPLFDTLRSLAPALRQLDTVIDIAHSDITVWGSRAQSTCLDNLRKTPVHQRKHLSTIPFLDLDIVNPRSVTGLAFDIDGRPLRRGHSKAIKWADRAVMIQQQVQFDLGPAVRRVYYSTAAFKRLAPTVDAEAILETSLNLLEGFRDARKQARAVESALRGREKAVQRFIDSLVAGGGA</sequence>
<comment type="caution">
    <text evidence="1">The sequence shown here is derived from an EMBL/GenBank/DDBJ whole genome shotgun (WGS) entry which is preliminary data.</text>
</comment>
<dbReference type="Proteomes" id="UP001164286">
    <property type="component" value="Unassembled WGS sequence"/>
</dbReference>
<dbReference type="RefSeq" id="XP_052943591.1">
    <property type="nucleotide sequence ID" value="XM_053090118.1"/>
</dbReference>
<gene>
    <name evidence="1" type="ORF">MKK02DRAFT_38473</name>
</gene>
<organism evidence="1 2">
    <name type="scientific">Dioszegia hungarica</name>
    <dbReference type="NCBI Taxonomy" id="4972"/>
    <lineage>
        <taxon>Eukaryota</taxon>
        <taxon>Fungi</taxon>
        <taxon>Dikarya</taxon>
        <taxon>Basidiomycota</taxon>
        <taxon>Agaricomycotina</taxon>
        <taxon>Tremellomycetes</taxon>
        <taxon>Tremellales</taxon>
        <taxon>Bulleribasidiaceae</taxon>
        <taxon>Dioszegia</taxon>
    </lineage>
</organism>
<reference evidence="1" key="1">
    <citation type="journal article" date="2022" name="G3 (Bethesda)">
        <title>High quality genome of the basidiomycete yeast Dioszegia hungarica PDD-24b-2 isolated from cloud water.</title>
        <authorList>
            <person name="Jarrige D."/>
            <person name="Haridas S."/>
            <person name="Bleykasten-Grosshans C."/>
            <person name="Joly M."/>
            <person name="Nadalig T."/>
            <person name="Sancelme M."/>
            <person name="Vuilleumier S."/>
            <person name="Grigoriev I.V."/>
            <person name="Amato P."/>
            <person name="Bringel F."/>
        </authorList>
    </citation>
    <scope>NUCLEOTIDE SEQUENCE</scope>
    <source>
        <strain evidence="1">PDD-24b-2</strain>
    </source>
</reference>
<proteinExistence type="predicted"/>
<protein>
    <submittedName>
        <fullName evidence="1">Uncharacterized protein</fullName>
    </submittedName>
</protein>
<keyword evidence="2" id="KW-1185">Reference proteome</keyword>
<dbReference type="AlphaFoldDB" id="A0AA38H6Z1"/>
<dbReference type="EMBL" id="JAKWFO010000008">
    <property type="protein sequence ID" value="KAI9633814.1"/>
    <property type="molecule type" value="Genomic_DNA"/>
</dbReference>
<accession>A0AA38H6Z1</accession>
<dbReference type="GeneID" id="77729323"/>